<sequence>MRSRLAQVGLIVAGLLIALYPFTLGASPEVDCRGVPMGPGQTCAKADGSAMETYEKRVAAANAAKPIVVVIGLAVAGFGVALLVGSSRRREAAGATAD</sequence>
<keyword evidence="1" id="KW-0472">Membrane</keyword>
<accession>A0ABP6ZR09</accession>
<evidence type="ECO:0000313" key="3">
    <source>
        <dbReference type="Proteomes" id="UP001501490"/>
    </source>
</evidence>
<proteinExistence type="predicted"/>
<keyword evidence="3" id="KW-1185">Reference proteome</keyword>
<comment type="caution">
    <text evidence="2">The sequence shown here is derived from an EMBL/GenBank/DDBJ whole genome shotgun (WGS) entry which is preliminary data.</text>
</comment>
<dbReference type="Proteomes" id="UP001501490">
    <property type="component" value="Unassembled WGS sequence"/>
</dbReference>
<feature type="transmembrane region" description="Helical" evidence="1">
    <location>
        <begin position="63"/>
        <end position="84"/>
    </location>
</feature>
<evidence type="ECO:0000313" key="2">
    <source>
        <dbReference type="EMBL" id="GAA3617608.1"/>
    </source>
</evidence>
<evidence type="ECO:0008006" key="4">
    <source>
        <dbReference type="Google" id="ProtNLM"/>
    </source>
</evidence>
<protein>
    <recommendedName>
        <fullName evidence="4">Cobalamin biosynthesis protein CbiM</fullName>
    </recommendedName>
</protein>
<organism evidence="2 3">
    <name type="scientific">Microlunatus ginsengisoli</name>
    <dbReference type="NCBI Taxonomy" id="363863"/>
    <lineage>
        <taxon>Bacteria</taxon>
        <taxon>Bacillati</taxon>
        <taxon>Actinomycetota</taxon>
        <taxon>Actinomycetes</taxon>
        <taxon>Propionibacteriales</taxon>
        <taxon>Propionibacteriaceae</taxon>
        <taxon>Microlunatus</taxon>
    </lineage>
</organism>
<evidence type="ECO:0000256" key="1">
    <source>
        <dbReference type="SAM" id="Phobius"/>
    </source>
</evidence>
<dbReference type="RefSeq" id="WP_344803926.1">
    <property type="nucleotide sequence ID" value="NZ_BAABAB010000014.1"/>
</dbReference>
<name>A0ABP6ZR09_9ACTN</name>
<keyword evidence="1" id="KW-1133">Transmembrane helix</keyword>
<reference evidence="3" key="1">
    <citation type="journal article" date="2019" name="Int. J. Syst. Evol. Microbiol.">
        <title>The Global Catalogue of Microorganisms (GCM) 10K type strain sequencing project: providing services to taxonomists for standard genome sequencing and annotation.</title>
        <authorList>
            <consortium name="The Broad Institute Genomics Platform"/>
            <consortium name="The Broad Institute Genome Sequencing Center for Infectious Disease"/>
            <person name="Wu L."/>
            <person name="Ma J."/>
        </authorList>
    </citation>
    <scope>NUCLEOTIDE SEQUENCE [LARGE SCALE GENOMIC DNA]</scope>
    <source>
        <strain evidence="3">JCM 16929</strain>
    </source>
</reference>
<dbReference type="EMBL" id="BAABAB010000014">
    <property type="protein sequence ID" value="GAA3617608.1"/>
    <property type="molecule type" value="Genomic_DNA"/>
</dbReference>
<keyword evidence="1" id="KW-0812">Transmembrane</keyword>
<gene>
    <name evidence="2" type="ORF">GCM10022236_19790</name>
</gene>